<accession>A0A655D7Z5</accession>
<reference evidence="1 2" key="1">
    <citation type="submission" date="2015-03" db="EMBL/GenBank/DDBJ databases">
        <authorList>
            <consortium name="Pathogen Informatics"/>
        </authorList>
    </citation>
    <scope>NUCLEOTIDE SEQUENCE [LARGE SCALE GENOMIC DNA]</scope>
    <source>
        <strain evidence="1 2">D4891</strain>
    </source>
</reference>
<gene>
    <name evidence="1" type="ORF">ERS008207_02899</name>
</gene>
<protein>
    <submittedName>
        <fullName evidence="1">Uncharacterized protein</fullName>
    </submittedName>
</protein>
<dbReference type="Proteomes" id="UP000042394">
    <property type="component" value="Unassembled WGS sequence"/>
</dbReference>
<dbReference type="EMBL" id="CQPD01000029">
    <property type="protein sequence ID" value="CNU52461.1"/>
    <property type="molecule type" value="Genomic_DNA"/>
</dbReference>
<organism evidence="1 2">
    <name type="scientific">Salmonella enterica subsp. enterica serovar Bovismorbificans</name>
    <dbReference type="NCBI Taxonomy" id="58097"/>
    <lineage>
        <taxon>Bacteria</taxon>
        <taxon>Pseudomonadati</taxon>
        <taxon>Pseudomonadota</taxon>
        <taxon>Gammaproteobacteria</taxon>
        <taxon>Enterobacterales</taxon>
        <taxon>Enterobacteriaceae</taxon>
        <taxon>Salmonella</taxon>
    </lineage>
</organism>
<dbReference type="AlphaFoldDB" id="A0A655D7Z5"/>
<name>A0A655D7Z5_SALET</name>
<proteinExistence type="predicted"/>
<evidence type="ECO:0000313" key="2">
    <source>
        <dbReference type="Proteomes" id="UP000042394"/>
    </source>
</evidence>
<sequence>MAMTATTVRMIISCEENQSSSLPRSSIICRLPMPITSNASPTASIRRRSVCVSRPRSVCNVIRTTAMPIGTLMKKIHPQW</sequence>
<evidence type="ECO:0000313" key="1">
    <source>
        <dbReference type="EMBL" id="CNU52461.1"/>
    </source>
</evidence>